<evidence type="ECO:0000313" key="1">
    <source>
        <dbReference type="EMBL" id="AJF06286.1"/>
    </source>
</evidence>
<dbReference type="HOGENOM" id="CLU_2555269_0_0_7"/>
<dbReference type="Proteomes" id="UP000035036">
    <property type="component" value="Chromosome"/>
</dbReference>
<evidence type="ECO:0000313" key="6">
    <source>
        <dbReference type="Proteomes" id="UP000035036"/>
    </source>
</evidence>
<dbReference type="KEGG" id="gsb:GSUB_09810"/>
<name>A0A0B5FRT0_9BACT</name>
<evidence type="ECO:0000313" key="2">
    <source>
        <dbReference type="EMBL" id="AJF06299.1"/>
    </source>
</evidence>
<dbReference type="AlphaFoldDB" id="A0A0B5FRT0"/>
<dbReference type="KEGG" id="gsb:GSUB_06670"/>
<proteinExistence type="predicted"/>
<evidence type="ECO:0000313" key="5">
    <source>
        <dbReference type="EMBL" id="AJF07799.1"/>
    </source>
</evidence>
<dbReference type="EMBL" id="CP010311">
    <property type="protein sequence ID" value="AJF06782.1"/>
    <property type="molecule type" value="Genomic_DNA"/>
</dbReference>
<reference evidence="1 6" key="1">
    <citation type="journal article" date="2015" name="Genome Announc.">
        <title>Genomes of Geoalkalibacter ferrihydriticus Z-0531T and Geoalkalibacter subterraneus Red1T, Two Haloalkaliphilic Metal-Reducing Deltaproteobacteria.</title>
        <authorList>
            <person name="Badalamenti J.P."/>
            <person name="Krajmalnik-Brown R."/>
            <person name="Torres C.I."/>
            <person name="Bond D.R."/>
        </authorList>
    </citation>
    <scope>NUCLEOTIDE SEQUENCE [LARGE SCALE GENOMIC DNA]</scope>
    <source>
        <strain evidence="1 6">Red1</strain>
    </source>
</reference>
<dbReference type="KEGG" id="gsb:GSUB_06565"/>
<evidence type="ECO:0000313" key="4">
    <source>
        <dbReference type="EMBL" id="AJF07320.1"/>
    </source>
</evidence>
<dbReference type="EMBL" id="CP010311">
    <property type="protein sequence ID" value="AJF07320.1"/>
    <property type="molecule type" value="Genomic_DNA"/>
</dbReference>
<dbReference type="OrthoDB" id="5402425at2"/>
<protein>
    <submittedName>
        <fullName evidence="1">Uncharacterized protein</fullName>
    </submittedName>
</protein>
<evidence type="ECO:0000313" key="3">
    <source>
        <dbReference type="EMBL" id="AJF06782.1"/>
    </source>
</evidence>
<keyword evidence="6" id="KW-1185">Reference proteome</keyword>
<dbReference type="KEGG" id="gsb:GSUB_16285"/>
<accession>A0A0B5FRT0</accession>
<dbReference type="KEGG" id="gsb:GSUB_13165"/>
<dbReference type="EMBL" id="CP010311">
    <property type="protein sequence ID" value="AJF07799.1"/>
    <property type="molecule type" value="Genomic_DNA"/>
</dbReference>
<dbReference type="EMBL" id="CP010311">
    <property type="protein sequence ID" value="AJF06299.1"/>
    <property type="molecule type" value="Genomic_DNA"/>
</dbReference>
<dbReference type="RefSeq" id="WP_040199854.1">
    <property type="nucleotide sequence ID" value="NZ_CP010311.1"/>
</dbReference>
<dbReference type="EMBL" id="CP010311">
    <property type="protein sequence ID" value="AJF06286.1"/>
    <property type="molecule type" value="Genomic_DNA"/>
</dbReference>
<sequence length="81" mass="9102">MKCLAYNPQKGRLETLEVEFTPENTTRFLRCGSGCVTAITDCNGGLLIKSGFDHPVYLYDVSRADIGYSQKKARELQQQNI</sequence>
<gene>
    <name evidence="1" type="ORF">GSUB_06565</name>
    <name evidence="2" type="ORF">GSUB_06670</name>
    <name evidence="3" type="ORF">GSUB_09810</name>
    <name evidence="4" type="ORF">GSUB_13165</name>
    <name evidence="5" type="ORF">GSUB_16285</name>
</gene>
<dbReference type="STRING" id="483547.GSUB_06565"/>
<organism evidence="1 6">
    <name type="scientific">Geoalkalibacter subterraneus</name>
    <dbReference type="NCBI Taxonomy" id="483547"/>
    <lineage>
        <taxon>Bacteria</taxon>
        <taxon>Pseudomonadati</taxon>
        <taxon>Thermodesulfobacteriota</taxon>
        <taxon>Desulfuromonadia</taxon>
        <taxon>Desulfuromonadales</taxon>
        <taxon>Geoalkalibacteraceae</taxon>
        <taxon>Geoalkalibacter</taxon>
    </lineage>
</organism>